<dbReference type="InterPro" id="IPR018376">
    <property type="entry name" value="Enoyl-CoA_hyd/isom_CS"/>
</dbReference>
<dbReference type="SUPFAM" id="SSF52096">
    <property type="entry name" value="ClpP/crotonase"/>
    <property type="match status" value="1"/>
</dbReference>
<proteinExistence type="inferred from homology"/>
<dbReference type="Pfam" id="PF00378">
    <property type="entry name" value="ECH_1"/>
    <property type="match status" value="1"/>
</dbReference>
<reference evidence="3 4" key="1">
    <citation type="submission" date="2019-12" db="EMBL/GenBank/DDBJ databases">
        <title>Isolation and characterization of three novel carbon monoxide-oxidizing members of Halobacteria from salione crusts and soils.</title>
        <authorList>
            <person name="Myers M.R."/>
            <person name="King G.M."/>
        </authorList>
    </citation>
    <scope>NUCLEOTIDE SEQUENCE [LARGE SCALE GENOMIC DNA]</scope>
    <source>
        <strain evidence="3 4">WSH3</strain>
    </source>
</reference>
<dbReference type="InterPro" id="IPR051053">
    <property type="entry name" value="ECH/Chromodomain_protein"/>
</dbReference>
<dbReference type="AlphaFoldDB" id="A0A6B0T7S0"/>
<accession>A0A6B0T7S0</accession>
<gene>
    <name evidence="3" type="ORF">GRX03_06945</name>
</gene>
<dbReference type="InterPro" id="IPR014748">
    <property type="entry name" value="Enoyl-CoA_hydra_C"/>
</dbReference>
<dbReference type="PROSITE" id="PS00166">
    <property type="entry name" value="ENOYL_COA_HYDRATASE"/>
    <property type="match status" value="1"/>
</dbReference>
<evidence type="ECO:0000313" key="3">
    <source>
        <dbReference type="EMBL" id="MXR51342.1"/>
    </source>
</evidence>
<name>A0A6B0T7S0_9EURY</name>
<sequence>MEYIDYDVVGETATITLRNPELRNALTLDMAKEITEAVERAEDGDARCLVLQGSEGHFCAGGDIKSMLENISDDRDVEELIEESALPVNRSVQHVYECALPTIAKVDGPAFGAGATLALACDVVLASERAEMSFGFRRIGLSVDSGTSYLLPRVVGQKTAMDLVYSGELLDADRAEQLGLISRVFPTEAFEQRSQEYIETVATGPTVALSHSKELLQHGGDRTFDEVIEAEADGLRACFDSEDFETGVQAFVNKQRPEFDGE</sequence>
<dbReference type="CDD" id="cd06558">
    <property type="entry name" value="crotonase-like"/>
    <property type="match status" value="1"/>
</dbReference>
<organism evidence="3 4">
    <name type="scientific">Halovenus carboxidivorans</name>
    <dbReference type="NCBI Taxonomy" id="2692199"/>
    <lineage>
        <taxon>Archaea</taxon>
        <taxon>Methanobacteriati</taxon>
        <taxon>Methanobacteriota</taxon>
        <taxon>Stenosarchaea group</taxon>
        <taxon>Halobacteria</taxon>
        <taxon>Halobacteriales</taxon>
        <taxon>Haloarculaceae</taxon>
        <taxon>Halovenus</taxon>
    </lineage>
</organism>
<evidence type="ECO:0000256" key="2">
    <source>
        <dbReference type="RuleBase" id="RU003707"/>
    </source>
</evidence>
<dbReference type="RefSeq" id="WP_159763476.1">
    <property type="nucleotide sequence ID" value="NZ_WUUT01000002.1"/>
</dbReference>
<dbReference type="OrthoDB" id="27846at2157"/>
<evidence type="ECO:0000313" key="4">
    <source>
        <dbReference type="Proteomes" id="UP000466535"/>
    </source>
</evidence>
<dbReference type="Gene3D" id="1.10.12.10">
    <property type="entry name" value="Lyase 2-enoyl-coa Hydratase, Chain A, domain 2"/>
    <property type="match status" value="1"/>
</dbReference>
<dbReference type="EMBL" id="WUUT01000002">
    <property type="protein sequence ID" value="MXR51342.1"/>
    <property type="molecule type" value="Genomic_DNA"/>
</dbReference>
<dbReference type="Proteomes" id="UP000466535">
    <property type="component" value="Unassembled WGS sequence"/>
</dbReference>
<dbReference type="GO" id="GO:0003824">
    <property type="term" value="F:catalytic activity"/>
    <property type="evidence" value="ECO:0007669"/>
    <property type="project" value="InterPro"/>
</dbReference>
<dbReference type="InterPro" id="IPR001753">
    <property type="entry name" value="Enoyl-CoA_hydra/iso"/>
</dbReference>
<comment type="similarity">
    <text evidence="1 2">Belongs to the enoyl-CoA hydratase/isomerase family.</text>
</comment>
<comment type="caution">
    <text evidence="3">The sequence shown here is derived from an EMBL/GenBank/DDBJ whole genome shotgun (WGS) entry which is preliminary data.</text>
</comment>
<dbReference type="PANTHER" id="PTHR43684">
    <property type="match status" value="1"/>
</dbReference>
<protein>
    <submittedName>
        <fullName evidence="3">Enoyl-CoA hydratase</fullName>
    </submittedName>
</protein>
<evidence type="ECO:0000256" key="1">
    <source>
        <dbReference type="ARBA" id="ARBA00005254"/>
    </source>
</evidence>
<dbReference type="PANTHER" id="PTHR43684:SF4">
    <property type="entry name" value="ENOYL-COA HYDRATASE_ISOMERASE FAMILY PROTEIN (AFU_ORTHOLOGUE AFUA_1G01890)"/>
    <property type="match status" value="1"/>
</dbReference>
<dbReference type="InterPro" id="IPR029045">
    <property type="entry name" value="ClpP/crotonase-like_dom_sf"/>
</dbReference>
<keyword evidence="4" id="KW-1185">Reference proteome</keyword>
<dbReference type="Gene3D" id="3.90.226.10">
    <property type="entry name" value="2-enoyl-CoA Hydratase, Chain A, domain 1"/>
    <property type="match status" value="1"/>
</dbReference>